<comment type="caution">
    <text evidence="1">The sequence shown here is derived from an EMBL/GenBank/DDBJ whole genome shotgun (WGS) entry which is preliminary data.</text>
</comment>
<evidence type="ECO:0000313" key="1">
    <source>
        <dbReference type="EMBL" id="KAJ9058568.1"/>
    </source>
</evidence>
<organism evidence="1 2">
    <name type="scientific">Entomophthora muscae</name>
    <dbReference type="NCBI Taxonomy" id="34485"/>
    <lineage>
        <taxon>Eukaryota</taxon>
        <taxon>Fungi</taxon>
        <taxon>Fungi incertae sedis</taxon>
        <taxon>Zoopagomycota</taxon>
        <taxon>Entomophthoromycotina</taxon>
        <taxon>Entomophthoromycetes</taxon>
        <taxon>Entomophthorales</taxon>
        <taxon>Entomophthoraceae</taxon>
        <taxon>Entomophthora</taxon>
    </lineage>
</organism>
<accession>A0ACC2S8H3</accession>
<sequence length="97" mass="10810">MPDPCIALFTDQVATLQREIKYLRQHLSNPGKFPFESEGEEEAKVTSTLPTIATKFPDLPANISYNTQGALDESPLDMSNNMKQSDDNVTWQALPPN</sequence>
<keyword evidence="2" id="KW-1185">Reference proteome</keyword>
<reference evidence="1" key="1">
    <citation type="submission" date="2022-04" db="EMBL/GenBank/DDBJ databases">
        <title>Genome of the entomopathogenic fungus Entomophthora muscae.</title>
        <authorList>
            <person name="Elya C."/>
            <person name="Lovett B.R."/>
            <person name="Lee E."/>
            <person name="Macias A.M."/>
            <person name="Hajek A.E."/>
            <person name="De Bivort B.L."/>
            <person name="Kasson M.T."/>
            <person name="De Fine Licht H.H."/>
            <person name="Stajich J.E."/>
        </authorList>
    </citation>
    <scope>NUCLEOTIDE SEQUENCE</scope>
    <source>
        <strain evidence="1">Berkeley</strain>
    </source>
</reference>
<name>A0ACC2S8H3_9FUNG</name>
<proteinExistence type="predicted"/>
<gene>
    <name evidence="1" type="ORF">DSO57_1011023</name>
</gene>
<evidence type="ECO:0000313" key="2">
    <source>
        <dbReference type="Proteomes" id="UP001165960"/>
    </source>
</evidence>
<protein>
    <submittedName>
        <fullName evidence="1">Uncharacterized protein</fullName>
    </submittedName>
</protein>
<dbReference type="EMBL" id="QTSX02005717">
    <property type="protein sequence ID" value="KAJ9058568.1"/>
    <property type="molecule type" value="Genomic_DNA"/>
</dbReference>
<dbReference type="Proteomes" id="UP001165960">
    <property type="component" value="Unassembled WGS sequence"/>
</dbReference>